<dbReference type="FunFam" id="3.40.30.10:FF:000018">
    <property type="entry name" value="Glutaredoxin"/>
    <property type="match status" value="1"/>
</dbReference>
<evidence type="ECO:0000256" key="3">
    <source>
        <dbReference type="ARBA" id="ARBA00022448"/>
    </source>
</evidence>
<proteinExistence type="inferred from homology"/>
<comment type="similarity">
    <text evidence="2 7">Belongs to the glutaredoxin family.</text>
</comment>
<keyword evidence="3 7" id="KW-0813">Transport</keyword>
<evidence type="ECO:0000313" key="10">
    <source>
        <dbReference type="Proteomes" id="UP000298579"/>
    </source>
</evidence>
<dbReference type="CDD" id="cd03418">
    <property type="entry name" value="GRX_GRXb_1_3_like"/>
    <property type="match status" value="1"/>
</dbReference>
<evidence type="ECO:0000256" key="2">
    <source>
        <dbReference type="ARBA" id="ARBA00007787"/>
    </source>
</evidence>
<dbReference type="Pfam" id="PF00462">
    <property type="entry name" value="Glutaredoxin"/>
    <property type="match status" value="1"/>
</dbReference>
<protein>
    <recommendedName>
        <fullName evidence="7">Glutaredoxin</fullName>
    </recommendedName>
</protein>
<evidence type="ECO:0000256" key="4">
    <source>
        <dbReference type="ARBA" id="ARBA00022982"/>
    </source>
</evidence>
<evidence type="ECO:0000256" key="5">
    <source>
        <dbReference type="ARBA" id="ARBA00023157"/>
    </source>
</evidence>
<dbReference type="PANTHER" id="PTHR46679:SF1">
    <property type="entry name" value="GLUTAREDOXIN-2, MITOCHONDRIAL"/>
    <property type="match status" value="1"/>
</dbReference>
<evidence type="ECO:0000256" key="7">
    <source>
        <dbReference type="RuleBase" id="RU364065"/>
    </source>
</evidence>
<dbReference type="SUPFAM" id="SSF52833">
    <property type="entry name" value="Thioredoxin-like"/>
    <property type="match status" value="1"/>
</dbReference>
<evidence type="ECO:0000256" key="6">
    <source>
        <dbReference type="ARBA" id="ARBA00023284"/>
    </source>
</evidence>
<dbReference type="PANTHER" id="PTHR46679">
    <property type="match status" value="1"/>
</dbReference>
<evidence type="ECO:0000259" key="8">
    <source>
        <dbReference type="Pfam" id="PF00462"/>
    </source>
</evidence>
<evidence type="ECO:0000256" key="1">
    <source>
        <dbReference type="ARBA" id="ARBA00002549"/>
    </source>
</evidence>
<sequence length="100" mass="10904">MTLSCVLPHVCEALKNMAPVTIYTRDFCGYCARAKALLDAKGVDYAEYNATTTPEYRQEMIEKSGGTTFPQIFINGQHVGGCDDLHALERAGKLDAMLAA</sequence>
<comment type="function">
    <text evidence="1 7">Has a glutathione-disulfide oxidoreductase activity in the presence of NADPH and glutathione reductase. Reduces low molecular weight disulfides and proteins.</text>
</comment>
<gene>
    <name evidence="9" type="primary">grxC</name>
    <name evidence="9" type="ORF">CFBP5877_17770</name>
</gene>
<dbReference type="AlphaFoldDB" id="A0AAE6BFE9"/>
<name>A0AAE6BFE9_AGRTU</name>
<feature type="domain" description="Glutaredoxin" evidence="8">
    <location>
        <begin position="20"/>
        <end position="79"/>
    </location>
</feature>
<keyword evidence="5" id="KW-1015">Disulfide bond</keyword>
<dbReference type="Proteomes" id="UP000298579">
    <property type="component" value="Chromosome linear"/>
</dbReference>
<dbReference type="Gene3D" id="3.40.30.10">
    <property type="entry name" value="Glutaredoxin"/>
    <property type="match status" value="1"/>
</dbReference>
<dbReference type="EMBL" id="CP039898">
    <property type="protein sequence ID" value="QCL81000.1"/>
    <property type="molecule type" value="Genomic_DNA"/>
</dbReference>
<dbReference type="PROSITE" id="PS51354">
    <property type="entry name" value="GLUTAREDOXIN_2"/>
    <property type="match status" value="1"/>
</dbReference>
<organism evidence="9 10">
    <name type="scientific">Agrobacterium tumefaciens</name>
    <dbReference type="NCBI Taxonomy" id="358"/>
    <lineage>
        <taxon>Bacteria</taxon>
        <taxon>Pseudomonadati</taxon>
        <taxon>Pseudomonadota</taxon>
        <taxon>Alphaproteobacteria</taxon>
        <taxon>Hyphomicrobiales</taxon>
        <taxon>Rhizobiaceae</taxon>
        <taxon>Rhizobium/Agrobacterium group</taxon>
        <taxon>Agrobacterium</taxon>
        <taxon>Agrobacterium tumefaciens complex</taxon>
    </lineage>
</organism>
<reference evidence="9 10" key="1">
    <citation type="submission" date="2019-04" db="EMBL/GenBank/DDBJ databases">
        <title>Complete genome sequence of Agrobacterium tumefaciens CFBP5877.</title>
        <authorList>
            <person name="Huang Y.-Y."/>
            <person name="Chiang H.-Y."/>
            <person name="Chou L."/>
            <person name="Lai E.-M."/>
            <person name="Kuo C.-H."/>
        </authorList>
    </citation>
    <scope>NUCLEOTIDE SEQUENCE [LARGE SCALE GENOMIC DNA]</scope>
    <source>
        <strain evidence="9 10">CFBP5877</strain>
    </source>
</reference>
<dbReference type="InterPro" id="IPR014025">
    <property type="entry name" value="Glutaredoxin_subgr"/>
</dbReference>
<keyword evidence="6 7" id="KW-0676">Redox-active center</keyword>
<dbReference type="PRINTS" id="PR00160">
    <property type="entry name" value="GLUTAREDOXIN"/>
</dbReference>
<keyword evidence="7" id="KW-0963">Cytoplasm</keyword>
<dbReference type="GO" id="GO:0015035">
    <property type="term" value="F:protein-disulfide reductase activity"/>
    <property type="evidence" value="ECO:0007669"/>
    <property type="project" value="TreeGrafter"/>
</dbReference>
<dbReference type="InterPro" id="IPR011900">
    <property type="entry name" value="GRX_bact"/>
</dbReference>
<dbReference type="NCBIfam" id="TIGR02181">
    <property type="entry name" value="GRX_bact"/>
    <property type="match status" value="1"/>
</dbReference>
<accession>A0AAE6BFE9</accession>
<dbReference type="GO" id="GO:0045454">
    <property type="term" value="P:cell redox homeostasis"/>
    <property type="evidence" value="ECO:0007669"/>
    <property type="project" value="InterPro"/>
</dbReference>
<evidence type="ECO:0000313" key="9">
    <source>
        <dbReference type="EMBL" id="QCL81000.1"/>
    </source>
</evidence>
<dbReference type="InterPro" id="IPR036249">
    <property type="entry name" value="Thioredoxin-like_sf"/>
</dbReference>
<dbReference type="InterPro" id="IPR002109">
    <property type="entry name" value="Glutaredoxin"/>
</dbReference>
<dbReference type="GO" id="GO:0015038">
    <property type="term" value="F:glutathione disulfide oxidoreductase activity"/>
    <property type="evidence" value="ECO:0007669"/>
    <property type="project" value="UniProtKB-UniRule"/>
</dbReference>
<keyword evidence="4 7" id="KW-0249">Electron transport</keyword>